<dbReference type="EMBL" id="JAVXUP010001410">
    <property type="protein sequence ID" value="KAK3011966.1"/>
    <property type="molecule type" value="Genomic_DNA"/>
</dbReference>
<dbReference type="InterPro" id="IPR011990">
    <property type="entry name" value="TPR-like_helical_dom_sf"/>
</dbReference>
<comment type="caution">
    <text evidence="2">The sequence shown here is derived from an EMBL/GenBank/DDBJ whole genome shotgun (WGS) entry which is preliminary data.</text>
</comment>
<dbReference type="Proteomes" id="UP001188597">
    <property type="component" value="Unassembled WGS sequence"/>
</dbReference>
<dbReference type="GO" id="GO:0003723">
    <property type="term" value="F:RNA binding"/>
    <property type="evidence" value="ECO:0007669"/>
    <property type="project" value="InterPro"/>
</dbReference>
<dbReference type="PANTHER" id="PTHR47926:SF402">
    <property type="entry name" value="TETRATRICOPEPTIDE-LIKE HELICAL DOMAIN SUPERFAMILY, DYW DOMAIN-CONTAINING PROTEIN"/>
    <property type="match status" value="1"/>
</dbReference>
<evidence type="ECO:0000313" key="2">
    <source>
        <dbReference type="EMBL" id="KAK3011966.1"/>
    </source>
</evidence>
<organism evidence="2 3">
    <name type="scientific">Escallonia herrerae</name>
    <dbReference type="NCBI Taxonomy" id="1293975"/>
    <lineage>
        <taxon>Eukaryota</taxon>
        <taxon>Viridiplantae</taxon>
        <taxon>Streptophyta</taxon>
        <taxon>Embryophyta</taxon>
        <taxon>Tracheophyta</taxon>
        <taxon>Spermatophyta</taxon>
        <taxon>Magnoliopsida</taxon>
        <taxon>eudicotyledons</taxon>
        <taxon>Gunneridae</taxon>
        <taxon>Pentapetalae</taxon>
        <taxon>asterids</taxon>
        <taxon>campanulids</taxon>
        <taxon>Escalloniales</taxon>
        <taxon>Escalloniaceae</taxon>
        <taxon>Escallonia</taxon>
    </lineage>
</organism>
<evidence type="ECO:0000256" key="1">
    <source>
        <dbReference type="SAM" id="MobiDB-lite"/>
    </source>
</evidence>
<dbReference type="Gene3D" id="1.25.40.10">
    <property type="entry name" value="Tetratricopeptide repeat domain"/>
    <property type="match status" value="1"/>
</dbReference>
<proteinExistence type="predicted"/>
<evidence type="ECO:0008006" key="4">
    <source>
        <dbReference type="Google" id="ProtNLM"/>
    </source>
</evidence>
<keyword evidence="3" id="KW-1185">Reference proteome</keyword>
<feature type="compositionally biased region" description="Basic and acidic residues" evidence="1">
    <location>
        <begin position="234"/>
        <end position="244"/>
    </location>
</feature>
<sequence>MASVQLLQATPPSLSSPKTPLHALDSCSTMAELKQHHSHVIRLGLSFDKMPHPDAFLYNTIIRGLIEEGHHYFHHMTEAYGVEPGKEHFGCMVDLLGRAGKLGEARMLIDEMPMSPDLSKTPHAELTKEIHELKDVVNTLQQKLDMAVAPPSTYYSHLGPSDLRLRLTSRLSYGRKYKSTVDLTFDPKEKSGEHVIRSGSWYRHVPSVKDSTNSSPEQVVRPKTPRRSIHRKRMPEFRSRERDS</sequence>
<feature type="region of interest" description="Disordered" evidence="1">
    <location>
        <begin position="205"/>
        <end position="244"/>
    </location>
</feature>
<accession>A0AA88VMP5</accession>
<feature type="compositionally biased region" description="Basic residues" evidence="1">
    <location>
        <begin position="223"/>
        <end position="233"/>
    </location>
</feature>
<dbReference type="AlphaFoldDB" id="A0AA88VMP5"/>
<evidence type="ECO:0000313" key="3">
    <source>
        <dbReference type="Proteomes" id="UP001188597"/>
    </source>
</evidence>
<feature type="region of interest" description="Disordered" evidence="1">
    <location>
        <begin position="1"/>
        <end position="20"/>
    </location>
</feature>
<dbReference type="InterPro" id="IPR046960">
    <property type="entry name" value="PPR_At4g14850-like_plant"/>
</dbReference>
<gene>
    <name evidence="2" type="ORF">RJ639_012548</name>
</gene>
<protein>
    <recommendedName>
        <fullName evidence="4">Pentatricopeptide repeat-containing protein</fullName>
    </recommendedName>
</protein>
<name>A0AA88VMP5_9ASTE</name>
<dbReference type="PANTHER" id="PTHR47926">
    <property type="entry name" value="PENTATRICOPEPTIDE REPEAT-CONTAINING PROTEIN"/>
    <property type="match status" value="1"/>
</dbReference>
<dbReference type="GO" id="GO:0009451">
    <property type="term" value="P:RNA modification"/>
    <property type="evidence" value="ECO:0007669"/>
    <property type="project" value="InterPro"/>
</dbReference>
<feature type="compositionally biased region" description="Low complexity" evidence="1">
    <location>
        <begin position="10"/>
        <end position="20"/>
    </location>
</feature>
<reference evidence="2" key="1">
    <citation type="submission" date="2022-12" db="EMBL/GenBank/DDBJ databases">
        <title>Draft genome assemblies for two species of Escallonia (Escalloniales).</title>
        <authorList>
            <person name="Chanderbali A."/>
            <person name="Dervinis C."/>
            <person name="Anghel I."/>
            <person name="Soltis D."/>
            <person name="Soltis P."/>
            <person name="Zapata F."/>
        </authorList>
    </citation>
    <scope>NUCLEOTIDE SEQUENCE</scope>
    <source>
        <strain evidence="2">UCBG64.0493</strain>
        <tissue evidence="2">Leaf</tissue>
    </source>
</reference>